<protein>
    <recommendedName>
        <fullName evidence="4">Small multi-drug export protein</fullName>
    </recommendedName>
</protein>
<keyword evidence="1" id="KW-0472">Membrane</keyword>
<feature type="transmembrane region" description="Helical" evidence="1">
    <location>
        <begin position="128"/>
        <end position="152"/>
    </location>
</feature>
<evidence type="ECO:0008006" key="4">
    <source>
        <dbReference type="Google" id="ProtNLM"/>
    </source>
</evidence>
<keyword evidence="1" id="KW-0812">Transmembrane</keyword>
<dbReference type="Pfam" id="PF06695">
    <property type="entry name" value="Sm_multidrug_ex"/>
    <property type="match status" value="1"/>
</dbReference>
<dbReference type="InterPro" id="IPR009577">
    <property type="entry name" value="Sm_multidrug_ex"/>
</dbReference>
<dbReference type="AlphaFoldDB" id="A0A4V1LP41"/>
<keyword evidence="1" id="KW-1133">Transmembrane helix</keyword>
<dbReference type="RefSeq" id="WP_128996063.1">
    <property type="nucleotide sequence ID" value="NZ_PDKN01000003.1"/>
</dbReference>
<accession>A0A4V1LP41</accession>
<reference evidence="2 3" key="1">
    <citation type="submission" date="2017-10" db="EMBL/GenBank/DDBJ databases">
        <title>Genomics of the genus Arcobacter.</title>
        <authorList>
            <person name="Perez-Cataluna A."/>
            <person name="Figueras M.J."/>
        </authorList>
    </citation>
    <scope>NUCLEOTIDE SEQUENCE [LARGE SCALE GENOMIC DNA]</scope>
    <source>
        <strain evidence="2 3">CECT 8987</strain>
    </source>
</reference>
<feature type="transmembrane region" description="Helical" evidence="1">
    <location>
        <begin position="185"/>
        <end position="208"/>
    </location>
</feature>
<gene>
    <name evidence="2" type="ORF">CRV04_06745</name>
</gene>
<name>A0A4V1LP41_9BACT</name>
<evidence type="ECO:0000313" key="3">
    <source>
        <dbReference type="Proteomes" id="UP000290657"/>
    </source>
</evidence>
<proteinExistence type="predicted"/>
<feature type="transmembrane region" description="Helical" evidence="1">
    <location>
        <begin position="158"/>
        <end position="178"/>
    </location>
</feature>
<dbReference type="OrthoDB" id="5420154at2"/>
<evidence type="ECO:0000313" key="2">
    <source>
        <dbReference type="EMBL" id="RXJ58200.1"/>
    </source>
</evidence>
<comment type="caution">
    <text evidence="2">The sequence shown here is derived from an EMBL/GenBank/DDBJ whole genome shotgun (WGS) entry which is preliminary data.</text>
</comment>
<sequence>MNLRTLYKTPEGKIFFLGVVLTLLFLIALFLTYFSSLELASKLMGIVGTNLLFGRAAGLSFGYAVELSQSVIILMNIVVEAILVLLIYPLFIFSYQNLLHIKFLETFFKKVETLKVKYHDQFIKYGKYGLFLFVWLPFWMTGPVVGAIIGFLIGLKHYTTIVVVLLGTSLAIVVWALFLNQLTSFLLTFSSSAIWILFILIIAIVAFIKLQNRNV</sequence>
<evidence type="ECO:0000256" key="1">
    <source>
        <dbReference type="SAM" id="Phobius"/>
    </source>
</evidence>
<organism evidence="2 3">
    <name type="scientific">Candidatus Marinarcus aquaticus</name>
    <dbReference type="NCBI Taxonomy" id="2044504"/>
    <lineage>
        <taxon>Bacteria</taxon>
        <taxon>Pseudomonadati</taxon>
        <taxon>Campylobacterota</taxon>
        <taxon>Epsilonproteobacteria</taxon>
        <taxon>Campylobacterales</taxon>
        <taxon>Arcobacteraceae</taxon>
        <taxon>Candidatus Marinarcus</taxon>
    </lineage>
</organism>
<feature type="transmembrane region" description="Helical" evidence="1">
    <location>
        <begin position="71"/>
        <end position="93"/>
    </location>
</feature>
<dbReference type="EMBL" id="PDKN01000003">
    <property type="protein sequence ID" value="RXJ58200.1"/>
    <property type="molecule type" value="Genomic_DNA"/>
</dbReference>
<dbReference type="Proteomes" id="UP000290657">
    <property type="component" value="Unassembled WGS sequence"/>
</dbReference>
<keyword evidence="3" id="KW-1185">Reference proteome</keyword>
<feature type="transmembrane region" description="Helical" evidence="1">
    <location>
        <begin position="14"/>
        <end position="34"/>
    </location>
</feature>